<sequence length="117" mass="13161">MLMPRYFTLPVRNDIDVFIKSVLMGRTVDLSQFIEYSGEDAPQSHLLLPVLQEAADPLTAGGRDFELEELLVEDVLVLKAKPKSTNRIQTYVPGWSRCCRMKCSPKLTASSADLFAR</sequence>
<keyword evidence="2" id="KW-1185">Reference proteome</keyword>
<proteinExistence type="predicted"/>
<name>A0ABV0YRV3_9TELE</name>
<dbReference type="Proteomes" id="UP001469553">
    <property type="component" value="Unassembled WGS sequence"/>
</dbReference>
<evidence type="ECO:0000313" key="1">
    <source>
        <dbReference type="EMBL" id="MEQ2296590.1"/>
    </source>
</evidence>
<reference evidence="1 2" key="1">
    <citation type="submission" date="2021-06" db="EMBL/GenBank/DDBJ databases">
        <authorList>
            <person name="Palmer J.M."/>
        </authorList>
    </citation>
    <scope>NUCLEOTIDE SEQUENCE [LARGE SCALE GENOMIC DNA]</scope>
    <source>
        <strain evidence="1 2">AS_MEX2019</strain>
        <tissue evidence="1">Muscle</tissue>
    </source>
</reference>
<comment type="caution">
    <text evidence="1">The sequence shown here is derived from an EMBL/GenBank/DDBJ whole genome shotgun (WGS) entry which is preliminary data.</text>
</comment>
<evidence type="ECO:0000313" key="2">
    <source>
        <dbReference type="Proteomes" id="UP001469553"/>
    </source>
</evidence>
<dbReference type="EMBL" id="JAHRIP010040287">
    <property type="protein sequence ID" value="MEQ2296590.1"/>
    <property type="molecule type" value="Genomic_DNA"/>
</dbReference>
<organism evidence="1 2">
    <name type="scientific">Ameca splendens</name>
    <dbReference type="NCBI Taxonomy" id="208324"/>
    <lineage>
        <taxon>Eukaryota</taxon>
        <taxon>Metazoa</taxon>
        <taxon>Chordata</taxon>
        <taxon>Craniata</taxon>
        <taxon>Vertebrata</taxon>
        <taxon>Euteleostomi</taxon>
        <taxon>Actinopterygii</taxon>
        <taxon>Neopterygii</taxon>
        <taxon>Teleostei</taxon>
        <taxon>Neoteleostei</taxon>
        <taxon>Acanthomorphata</taxon>
        <taxon>Ovalentaria</taxon>
        <taxon>Atherinomorphae</taxon>
        <taxon>Cyprinodontiformes</taxon>
        <taxon>Goodeidae</taxon>
        <taxon>Ameca</taxon>
    </lineage>
</organism>
<gene>
    <name evidence="1" type="ORF">AMECASPLE_026277</name>
</gene>
<protein>
    <submittedName>
        <fullName evidence="1">Uncharacterized protein</fullName>
    </submittedName>
</protein>
<accession>A0ABV0YRV3</accession>